<keyword evidence="3" id="KW-0808">Transferase</keyword>
<dbReference type="GO" id="GO:0005737">
    <property type="term" value="C:cytoplasm"/>
    <property type="evidence" value="ECO:0007669"/>
    <property type="project" value="TreeGrafter"/>
</dbReference>
<dbReference type="PANTHER" id="PTHR13370">
    <property type="entry name" value="RNA METHYLASE-RELATED"/>
    <property type="match status" value="1"/>
</dbReference>
<keyword evidence="8" id="KW-1185">Reference proteome</keyword>
<keyword evidence="2" id="KW-0489">Methyltransferase</keyword>
<evidence type="ECO:0000313" key="7">
    <source>
        <dbReference type="EMBL" id="OEJ64568.1"/>
    </source>
</evidence>
<dbReference type="GO" id="GO:0009007">
    <property type="term" value="F:site-specific DNA-methyltransferase (adenine-specific) activity"/>
    <property type="evidence" value="ECO:0007669"/>
    <property type="project" value="UniProtKB-EC"/>
</dbReference>
<dbReference type="InterPro" id="IPR002052">
    <property type="entry name" value="DNA_methylase_N6_adenine_CS"/>
</dbReference>
<dbReference type="EC" id="2.1.1.-" evidence="5"/>
<comment type="similarity">
    <text evidence="1 5">Belongs to the N(4)/N(6)-methyltransferase family.</text>
</comment>
<dbReference type="RefSeq" id="WP_069959212.1">
    <property type="nucleotide sequence ID" value="NZ_MCGG01000068.1"/>
</dbReference>
<dbReference type="Pfam" id="PF01555">
    <property type="entry name" value="N6_N4_Mtase"/>
    <property type="match status" value="1"/>
</dbReference>
<dbReference type="InterPro" id="IPR029063">
    <property type="entry name" value="SAM-dependent_MTases_sf"/>
</dbReference>
<dbReference type="GO" id="GO:0008170">
    <property type="term" value="F:N-methyltransferase activity"/>
    <property type="evidence" value="ECO:0007669"/>
    <property type="project" value="InterPro"/>
</dbReference>
<gene>
    <name evidence="7" type="ORF">BEN30_16195</name>
</gene>
<dbReference type="GO" id="GO:0003677">
    <property type="term" value="F:DNA binding"/>
    <property type="evidence" value="ECO:0007669"/>
    <property type="project" value="InterPro"/>
</dbReference>
<feature type="domain" description="DNA methylase N-4/N-6" evidence="6">
    <location>
        <begin position="34"/>
        <end position="397"/>
    </location>
</feature>
<protein>
    <recommendedName>
        <fullName evidence="5">Methyltransferase</fullName>
        <ecNumber evidence="5">2.1.1.-</ecNumber>
    </recommendedName>
</protein>
<accession>A0A1E5Q3X7</accession>
<proteinExistence type="inferred from homology"/>
<evidence type="ECO:0000256" key="2">
    <source>
        <dbReference type="ARBA" id="ARBA00022603"/>
    </source>
</evidence>
<dbReference type="InterPro" id="IPR002941">
    <property type="entry name" value="DNA_methylase_N4/N6"/>
</dbReference>
<evidence type="ECO:0000256" key="4">
    <source>
        <dbReference type="ARBA" id="ARBA00047942"/>
    </source>
</evidence>
<dbReference type="Proteomes" id="UP000095347">
    <property type="component" value="Unassembled WGS sequence"/>
</dbReference>
<comment type="catalytic activity">
    <reaction evidence="4">
        <text>a 2'-deoxyadenosine in DNA + S-adenosyl-L-methionine = an N(6)-methyl-2'-deoxyadenosine in DNA + S-adenosyl-L-homocysteine + H(+)</text>
        <dbReference type="Rhea" id="RHEA:15197"/>
        <dbReference type="Rhea" id="RHEA-COMP:12418"/>
        <dbReference type="Rhea" id="RHEA-COMP:12419"/>
        <dbReference type="ChEBI" id="CHEBI:15378"/>
        <dbReference type="ChEBI" id="CHEBI:57856"/>
        <dbReference type="ChEBI" id="CHEBI:59789"/>
        <dbReference type="ChEBI" id="CHEBI:90615"/>
        <dbReference type="ChEBI" id="CHEBI:90616"/>
        <dbReference type="EC" id="2.1.1.72"/>
    </reaction>
</comment>
<dbReference type="PROSITE" id="PS00092">
    <property type="entry name" value="N6_MTASE"/>
    <property type="match status" value="1"/>
</dbReference>
<dbReference type="STRING" id="28181.BEN30_16195"/>
<evidence type="ECO:0000256" key="1">
    <source>
        <dbReference type="ARBA" id="ARBA00006594"/>
    </source>
</evidence>
<evidence type="ECO:0000259" key="6">
    <source>
        <dbReference type="Pfam" id="PF01555"/>
    </source>
</evidence>
<dbReference type="GO" id="GO:0032259">
    <property type="term" value="P:methylation"/>
    <property type="evidence" value="ECO:0007669"/>
    <property type="project" value="UniProtKB-KW"/>
</dbReference>
<dbReference type="InterPro" id="IPR001091">
    <property type="entry name" value="RM_Methyltransferase"/>
</dbReference>
<comment type="caution">
    <text evidence="7">The sequence shown here is derived from an EMBL/GenBank/DDBJ whole genome shotgun (WGS) entry which is preliminary data.</text>
</comment>
<sequence length="410" mass="45530">MRLKRKVTRQSKRVEVFTGDNSDVMSRFPENHFHSVVSDPPYGLSENGKNYSSQTIADMITTWAKGDDYDYSNRRGFLGKDWDGGVPQPSTWKQTFRVLRPGGFVVAFGHPKTVDLLILSLRLAGFEIRDQIMWIYTQGFPKAVDAGKQIDKHLGTLQTSGKYVNLQHDIRGGQAFSEVSNIGGRRMARSLEGQGGYGKTMVPAYEPNSPHAEEWHGWKSALKPAHEVIVVARKPLEGTTAQNILRWETGVMNIDACRVPLADGEKVKGSGHGGSLDTRNMGWGFKRVGRDPDLGRFPANVIGEFNDDLQRYFYCPKPGRTEKDFGVSDPSGKSAKNPHCTVKPVRLMEYLVRLVTKKDGLVLDPFCGSGTTGIAAQNEGMQFVGIEQDVKYADVARKRIGAWINHVQAA</sequence>
<dbReference type="REBASE" id="171788">
    <property type="entry name" value="M.MblMV1ORF16195P"/>
</dbReference>
<dbReference type="PRINTS" id="PR00508">
    <property type="entry name" value="S21N4MTFRASE"/>
</dbReference>
<evidence type="ECO:0000256" key="5">
    <source>
        <dbReference type="RuleBase" id="RU362026"/>
    </source>
</evidence>
<evidence type="ECO:0000256" key="3">
    <source>
        <dbReference type="ARBA" id="ARBA00022679"/>
    </source>
</evidence>
<dbReference type="AlphaFoldDB" id="A0A1E5Q3X7"/>
<name>A0A1E5Q3X7_9PROT</name>
<dbReference type="PANTHER" id="PTHR13370:SF3">
    <property type="entry name" value="TRNA (GUANINE(10)-N2)-METHYLTRANSFERASE HOMOLOG"/>
    <property type="match status" value="1"/>
</dbReference>
<reference evidence="8" key="1">
    <citation type="submission" date="2016-07" db="EMBL/GenBank/DDBJ databases">
        <authorList>
            <person name="Florea S."/>
            <person name="Webb J.S."/>
            <person name="Jaromczyk J."/>
            <person name="Schardl C.L."/>
        </authorList>
    </citation>
    <scope>NUCLEOTIDE SEQUENCE [LARGE SCALE GENOMIC DNA]</scope>
    <source>
        <strain evidence="8">MV-1</strain>
    </source>
</reference>
<organism evidence="7 8">
    <name type="scientific">Magnetovibrio blakemorei</name>
    <dbReference type="NCBI Taxonomy" id="28181"/>
    <lineage>
        <taxon>Bacteria</taxon>
        <taxon>Pseudomonadati</taxon>
        <taxon>Pseudomonadota</taxon>
        <taxon>Alphaproteobacteria</taxon>
        <taxon>Rhodospirillales</taxon>
        <taxon>Magnetovibrionaceae</taxon>
        <taxon>Magnetovibrio</taxon>
    </lineage>
</organism>
<dbReference type="SUPFAM" id="SSF53335">
    <property type="entry name" value="S-adenosyl-L-methionine-dependent methyltransferases"/>
    <property type="match status" value="1"/>
</dbReference>
<dbReference type="Gene3D" id="3.40.50.150">
    <property type="entry name" value="Vaccinia Virus protein VP39"/>
    <property type="match status" value="1"/>
</dbReference>
<evidence type="ECO:0000313" key="8">
    <source>
        <dbReference type="Proteomes" id="UP000095347"/>
    </source>
</evidence>
<dbReference type="EMBL" id="MCGG01000068">
    <property type="protein sequence ID" value="OEJ64568.1"/>
    <property type="molecule type" value="Genomic_DNA"/>
</dbReference>